<feature type="active site" evidence="5">
    <location>
        <position position="42"/>
    </location>
</feature>
<name>A0A143YLX8_9LACT</name>
<dbReference type="CDD" id="cd06530">
    <property type="entry name" value="S26_SPase_I"/>
    <property type="match status" value="1"/>
</dbReference>
<accession>A0A143YLX8</accession>
<keyword evidence="6" id="KW-0472">Membrane</keyword>
<dbReference type="GO" id="GO:0004252">
    <property type="term" value="F:serine-type endopeptidase activity"/>
    <property type="evidence" value="ECO:0007669"/>
    <property type="project" value="InterPro"/>
</dbReference>
<dbReference type="RefSeq" id="WP_086989099.1">
    <property type="nucleotide sequence ID" value="NZ_FJMZ01000017.1"/>
</dbReference>
<evidence type="ECO:0000313" key="10">
    <source>
        <dbReference type="EMBL" id="SFH75491.1"/>
    </source>
</evidence>
<dbReference type="AlphaFoldDB" id="A0A143YLX8"/>
<organism evidence="9 13">
    <name type="scientific">Trichococcus flocculiformis</name>
    <dbReference type="NCBI Taxonomy" id="82803"/>
    <lineage>
        <taxon>Bacteria</taxon>
        <taxon>Bacillati</taxon>
        <taxon>Bacillota</taxon>
        <taxon>Bacilli</taxon>
        <taxon>Lactobacillales</taxon>
        <taxon>Carnobacteriaceae</taxon>
        <taxon>Trichococcus</taxon>
    </lineage>
</organism>
<comment type="catalytic activity">
    <reaction evidence="1 6">
        <text>Cleavage of hydrophobic, N-terminal signal or leader sequences from secreted and periplasmic proteins.</text>
        <dbReference type="EC" id="3.4.21.89"/>
    </reaction>
</comment>
<keyword evidence="6" id="KW-1133">Transmembrane helix</keyword>
<comment type="subcellular location">
    <subcellularLocation>
        <location evidence="2">Cell membrane</location>
        <topology evidence="2">Single-pass type II membrane protein</topology>
    </subcellularLocation>
    <subcellularLocation>
        <location evidence="6">Membrane</location>
        <topology evidence="6">Single-pass type II membrane protein</topology>
    </subcellularLocation>
</comment>
<dbReference type="Pfam" id="PF10502">
    <property type="entry name" value="Peptidase_S26"/>
    <property type="match status" value="1"/>
</dbReference>
<reference evidence="10 12" key="2">
    <citation type="submission" date="2016-10" db="EMBL/GenBank/DDBJ databases">
        <authorList>
            <person name="Varghese N."/>
            <person name="Submissions S."/>
        </authorList>
    </citation>
    <scope>NUCLEOTIDE SEQUENCE [LARGE SCALE GENOMIC DNA]</scope>
    <source>
        <strain evidence="10 12">DSM 2094</strain>
    </source>
</reference>
<dbReference type="Gene3D" id="2.10.109.10">
    <property type="entry name" value="Umud Fragment, subunit A"/>
    <property type="match status" value="1"/>
</dbReference>
<dbReference type="PANTHER" id="PTHR43390:SF8">
    <property type="entry name" value="SIGNAL PEPTIDASE I"/>
    <property type="match status" value="1"/>
</dbReference>
<evidence type="ECO:0000256" key="1">
    <source>
        <dbReference type="ARBA" id="ARBA00000677"/>
    </source>
</evidence>
<evidence type="ECO:0000256" key="3">
    <source>
        <dbReference type="ARBA" id="ARBA00013208"/>
    </source>
</evidence>
<dbReference type="PRINTS" id="PR00727">
    <property type="entry name" value="LEADERPTASE"/>
</dbReference>
<evidence type="ECO:0000313" key="9">
    <source>
        <dbReference type="EMBL" id="NLD30819.1"/>
    </source>
</evidence>
<protein>
    <recommendedName>
        <fullName evidence="3 6">Signal peptidase I</fullName>
        <ecNumber evidence="3 6">3.4.21.89</ecNumber>
    </recommendedName>
</protein>
<dbReference type="EMBL" id="JAAZCD010000021">
    <property type="protein sequence ID" value="NLD30819.1"/>
    <property type="molecule type" value="Genomic_DNA"/>
</dbReference>
<evidence type="ECO:0000313" key="13">
    <source>
        <dbReference type="Proteomes" id="UP000589373"/>
    </source>
</evidence>
<reference evidence="8 11" key="1">
    <citation type="submission" date="2016-02" db="EMBL/GenBank/DDBJ databases">
        <authorList>
            <person name="Strepis N."/>
        </authorList>
    </citation>
    <scope>NUCLEOTIDE SEQUENCE [LARGE SCALE GENOMIC DNA]</scope>
    <source>
        <strain evidence="8">Trichococcus flocculiformis</strain>
    </source>
</reference>
<feature type="active site" evidence="5">
    <location>
        <position position="79"/>
    </location>
</feature>
<feature type="transmembrane region" description="Helical" evidence="6">
    <location>
        <begin position="14"/>
        <end position="34"/>
    </location>
</feature>
<dbReference type="InterPro" id="IPR036286">
    <property type="entry name" value="LexA/Signal_pep-like_sf"/>
</dbReference>
<evidence type="ECO:0000259" key="7">
    <source>
        <dbReference type="Pfam" id="PF10502"/>
    </source>
</evidence>
<dbReference type="PROSITE" id="PS00761">
    <property type="entry name" value="SPASE_I_3"/>
    <property type="match status" value="1"/>
</dbReference>
<feature type="domain" description="Peptidase S26" evidence="7">
    <location>
        <begin position="12"/>
        <end position="172"/>
    </location>
</feature>
<dbReference type="NCBIfam" id="TIGR02227">
    <property type="entry name" value="sigpep_I_bact"/>
    <property type="match status" value="1"/>
</dbReference>
<dbReference type="InterPro" id="IPR019533">
    <property type="entry name" value="Peptidase_S26"/>
</dbReference>
<reference evidence="9 13" key="3">
    <citation type="journal article" date="2020" name="Biotechnol. Biofuels">
        <title>New insights from the biogas microbiome by comprehensive genome-resolved metagenomics of nearly 1600 species originating from multiple anaerobic digesters.</title>
        <authorList>
            <person name="Campanaro S."/>
            <person name="Treu L."/>
            <person name="Rodriguez-R L.M."/>
            <person name="Kovalovszki A."/>
            <person name="Ziels R.M."/>
            <person name="Maus I."/>
            <person name="Zhu X."/>
            <person name="Kougias P.G."/>
            <person name="Basile A."/>
            <person name="Luo G."/>
            <person name="Schluter A."/>
            <person name="Konstantinidis K.T."/>
            <person name="Angelidaki I."/>
        </authorList>
    </citation>
    <scope>NUCLEOTIDE SEQUENCE [LARGE SCALE GENOMIC DNA]</scope>
    <source>
        <strain evidence="9">AS07pgkLD_105</strain>
    </source>
</reference>
<evidence type="ECO:0000256" key="6">
    <source>
        <dbReference type="RuleBase" id="RU362042"/>
    </source>
</evidence>
<dbReference type="EC" id="3.4.21.89" evidence="3 6"/>
<evidence type="ECO:0000256" key="5">
    <source>
        <dbReference type="PIRSR" id="PIRSR600223-1"/>
    </source>
</evidence>
<dbReference type="EMBL" id="FOQC01000013">
    <property type="protein sequence ID" value="SFH75491.1"/>
    <property type="molecule type" value="Genomic_DNA"/>
</dbReference>
<dbReference type="GO" id="GO:0006465">
    <property type="term" value="P:signal peptide processing"/>
    <property type="evidence" value="ECO:0007669"/>
    <property type="project" value="InterPro"/>
</dbReference>
<evidence type="ECO:0000313" key="12">
    <source>
        <dbReference type="Proteomes" id="UP000199686"/>
    </source>
</evidence>
<dbReference type="PANTHER" id="PTHR43390">
    <property type="entry name" value="SIGNAL PEPTIDASE I"/>
    <property type="match status" value="1"/>
</dbReference>
<dbReference type="InterPro" id="IPR000223">
    <property type="entry name" value="Pept_S26A_signal_pept_1"/>
</dbReference>
<keyword evidence="11" id="KW-1185">Reference proteome</keyword>
<dbReference type="SUPFAM" id="SSF51306">
    <property type="entry name" value="LexA/Signal peptidase"/>
    <property type="match status" value="1"/>
</dbReference>
<proteinExistence type="inferred from homology"/>
<evidence type="ECO:0000256" key="4">
    <source>
        <dbReference type="ARBA" id="ARBA00022801"/>
    </source>
</evidence>
<dbReference type="Proteomes" id="UP000195947">
    <property type="component" value="Unassembled WGS sequence"/>
</dbReference>
<dbReference type="EMBL" id="FJMZ01000017">
    <property type="protein sequence ID" value="CZQ93323.1"/>
    <property type="molecule type" value="Genomic_DNA"/>
</dbReference>
<keyword evidence="4 6" id="KW-0378">Hydrolase</keyword>
<dbReference type="STRING" id="82803.SAMN04488048_10442"/>
<dbReference type="InterPro" id="IPR019758">
    <property type="entry name" value="Pept_S26A_signal_pept_1_CS"/>
</dbReference>
<dbReference type="GO" id="GO:0005886">
    <property type="term" value="C:plasma membrane"/>
    <property type="evidence" value="ECO:0007669"/>
    <property type="project" value="UniProtKB-SubCell"/>
</dbReference>
<dbReference type="Proteomes" id="UP000199686">
    <property type="component" value="Unassembled WGS sequence"/>
</dbReference>
<evidence type="ECO:0000256" key="2">
    <source>
        <dbReference type="ARBA" id="ARBA00004401"/>
    </source>
</evidence>
<keyword evidence="6" id="KW-0812">Transmembrane</keyword>
<dbReference type="Proteomes" id="UP000589373">
    <property type="component" value="Unassembled WGS sequence"/>
</dbReference>
<evidence type="ECO:0000313" key="11">
    <source>
        <dbReference type="Proteomes" id="UP000195947"/>
    </source>
</evidence>
<evidence type="ECO:0000313" key="8">
    <source>
        <dbReference type="EMBL" id="CZQ93323.1"/>
    </source>
</evidence>
<dbReference type="InterPro" id="IPR019757">
    <property type="entry name" value="Pept_S26A_signal_pept_1_Lys-AS"/>
</dbReference>
<dbReference type="PROSITE" id="PS00760">
    <property type="entry name" value="SPASE_I_2"/>
    <property type="match status" value="1"/>
</dbReference>
<comment type="caution">
    <text evidence="9">The sequence shown here is derived from an EMBL/GenBank/DDBJ whole genome shotgun (WGS) entry which is preliminary data.</text>
</comment>
<dbReference type="OrthoDB" id="9802919at2"/>
<comment type="similarity">
    <text evidence="6">Belongs to the peptidase S26 family.</text>
</comment>
<dbReference type="GO" id="GO:0009003">
    <property type="term" value="F:signal peptidase activity"/>
    <property type="evidence" value="ECO:0007669"/>
    <property type="project" value="UniProtKB-EC"/>
</dbReference>
<keyword evidence="6" id="KW-0645">Protease</keyword>
<sequence>MKVDKKMQDGIWDWVKAIILALLLVLIIRFYVFIPLKVEGDSMSPTLAQGNYLLYETFSDIDRFDIIIFSNEDGQTLIKRVIGLPGDSISYSEDQLYLNGEVIEEPFLGTEQQQGMDVFTSDFDLFSLTGVEIVPEDSYFVLGDNRVRSRDSRIFGFVPQADIAGKAAMVYFPFEDFGFIEN</sequence>
<gene>
    <name evidence="9" type="primary">lepB</name>
    <name evidence="9" type="ORF">GX662_00965</name>
    <name evidence="10" type="ORF">SAMN04488507_10137</name>
    <name evidence="8" type="ORF">TFLO_1652</name>
</gene>